<dbReference type="InterPro" id="IPR011063">
    <property type="entry name" value="TilS/TtcA_N"/>
</dbReference>
<dbReference type="SMART" id="SM00977">
    <property type="entry name" value="TilS_C"/>
    <property type="match status" value="1"/>
</dbReference>
<comment type="caution">
    <text evidence="10">The sequence shown here is derived from an EMBL/GenBank/DDBJ whole genome shotgun (WGS) entry which is preliminary data.</text>
</comment>
<dbReference type="InterPro" id="IPR012796">
    <property type="entry name" value="Lysidine-tRNA-synth_C"/>
</dbReference>
<dbReference type="InterPro" id="IPR014729">
    <property type="entry name" value="Rossmann-like_a/b/a_fold"/>
</dbReference>
<evidence type="ECO:0000256" key="7">
    <source>
        <dbReference type="ARBA" id="ARBA00048539"/>
    </source>
</evidence>
<evidence type="ECO:0000259" key="9">
    <source>
        <dbReference type="SMART" id="SM00977"/>
    </source>
</evidence>
<keyword evidence="11" id="KW-1185">Reference proteome</keyword>
<evidence type="ECO:0000256" key="1">
    <source>
        <dbReference type="ARBA" id="ARBA00004496"/>
    </source>
</evidence>
<keyword evidence="5" id="KW-0547">Nucleotide-binding</keyword>
<keyword evidence="4 8" id="KW-0819">tRNA processing</keyword>
<dbReference type="SUPFAM" id="SSF56037">
    <property type="entry name" value="PheT/TilS domain"/>
    <property type="match status" value="1"/>
</dbReference>
<dbReference type="PANTHER" id="PTHR43033">
    <property type="entry name" value="TRNA(ILE)-LYSIDINE SYNTHASE-RELATED"/>
    <property type="match status" value="1"/>
</dbReference>
<dbReference type="EMBL" id="JAFREM010000003">
    <property type="protein sequence ID" value="MBO1304881.1"/>
    <property type="molecule type" value="Genomic_DNA"/>
</dbReference>
<gene>
    <name evidence="8 10" type="primary">tilS</name>
    <name evidence="10" type="ORF">JZO70_01810</name>
</gene>
<name>A0ABS3L5I7_9ENTE</name>
<evidence type="ECO:0000256" key="8">
    <source>
        <dbReference type="HAMAP-Rule" id="MF_01161"/>
    </source>
</evidence>
<dbReference type="Gene3D" id="3.40.50.620">
    <property type="entry name" value="HUPs"/>
    <property type="match status" value="1"/>
</dbReference>
<comment type="subcellular location">
    <subcellularLocation>
        <location evidence="1 8">Cytoplasm</location>
    </subcellularLocation>
</comment>
<comment type="caution">
    <text evidence="8">Lacks conserved residue(s) required for the propagation of feature annotation.</text>
</comment>
<dbReference type="HAMAP" id="MF_01161">
    <property type="entry name" value="tRNA_Ile_lys_synt"/>
    <property type="match status" value="1"/>
</dbReference>
<dbReference type="GO" id="GO:0032267">
    <property type="term" value="F:tRNA(Ile)-lysidine synthase activity"/>
    <property type="evidence" value="ECO:0007669"/>
    <property type="project" value="UniProtKB-EC"/>
</dbReference>
<protein>
    <recommendedName>
        <fullName evidence="8">tRNA(Ile)-lysidine synthase</fullName>
        <ecNumber evidence="8">6.3.4.19</ecNumber>
    </recommendedName>
    <alternativeName>
        <fullName evidence="8">tRNA(Ile)-2-lysyl-cytidine synthase</fullName>
    </alternativeName>
    <alternativeName>
        <fullName evidence="8">tRNA(Ile)-lysidine synthetase</fullName>
    </alternativeName>
</protein>
<comment type="similarity">
    <text evidence="8">Belongs to the tRNA(Ile)-lysidine synthase family.</text>
</comment>
<dbReference type="NCBIfam" id="TIGR02432">
    <property type="entry name" value="lysidine_TilS_N"/>
    <property type="match status" value="1"/>
</dbReference>
<keyword evidence="2 8" id="KW-0963">Cytoplasm</keyword>
<evidence type="ECO:0000256" key="4">
    <source>
        <dbReference type="ARBA" id="ARBA00022694"/>
    </source>
</evidence>
<keyword evidence="6" id="KW-0067">ATP-binding</keyword>
<dbReference type="Pfam" id="PF01171">
    <property type="entry name" value="ATP_bind_3"/>
    <property type="match status" value="1"/>
</dbReference>
<comment type="function">
    <text evidence="8">Ligates lysine onto the cytidine present at position 34 of the AUA codon-specific tRNA(Ile) that contains the anticodon CAU, in an ATP-dependent manner. Cytidine is converted to lysidine, thus changing the amino acid specificity of the tRNA from methionine to isoleucine.</text>
</comment>
<dbReference type="EC" id="6.3.4.19" evidence="8"/>
<evidence type="ECO:0000313" key="10">
    <source>
        <dbReference type="EMBL" id="MBO1304881.1"/>
    </source>
</evidence>
<evidence type="ECO:0000256" key="6">
    <source>
        <dbReference type="ARBA" id="ARBA00022840"/>
    </source>
</evidence>
<evidence type="ECO:0000313" key="11">
    <source>
        <dbReference type="Proteomes" id="UP000664601"/>
    </source>
</evidence>
<dbReference type="Proteomes" id="UP000664601">
    <property type="component" value="Unassembled WGS sequence"/>
</dbReference>
<comment type="catalytic activity">
    <reaction evidence="7 8">
        <text>cytidine(34) in tRNA(Ile2) + L-lysine + ATP = lysidine(34) in tRNA(Ile2) + AMP + diphosphate + H(+)</text>
        <dbReference type="Rhea" id="RHEA:43744"/>
        <dbReference type="Rhea" id="RHEA-COMP:10625"/>
        <dbReference type="Rhea" id="RHEA-COMP:10670"/>
        <dbReference type="ChEBI" id="CHEBI:15378"/>
        <dbReference type="ChEBI" id="CHEBI:30616"/>
        <dbReference type="ChEBI" id="CHEBI:32551"/>
        <dbReference type="ChEBI" id="CHEBI:33019"/>
        <dbReference type="ChEBI" id="CHEBI:82748"/>
        <dbReference type="ChEBI" id="CHEBI:83665"/>
        <dbReference type="ChEBI" id="CHEBI:456215"/>
        <dbReference type="EC" id="6.3.4.19"/>
    </reaction>
</comment>
<feature type="domain" description="Lysidine-tRNA(Ile) synthetase C-terminal" evidence="9">
    <location>
        <begin position="368"/>
        <end position="442"/>
    </location>
</feature>
<evidence type="ECO:0000256" key="2">
    <source>
        <dbReference type="ARBA" id="ARBA00022490"/>
    </source>
</evidence>
<dbReference type="RefSeq" id="WP_207671822.1">
    <property type="nucleotide sequence ID" value="NZ_JAFREM010000003.1"/>
</dbReference>
<dbReference type="PANTHER" id="PTHR43033:SF1">
    <property type="entry name" value="TRNA(ILE)-LYSIDINE SYNTHASE-RELATED"/>
    <property type="match status" value="1"/>
</dbReference>
<dbReference type="CDD" id="cd01992">
    <property type="entry name" value="TilS_N"/>
    <property type="match status" value="1"/>
</dbReference>
<evidence type="ECO:0000256" key="3">
    <source>
        <dbReference type="ARBA" id="ARBA00022598"/>
    </source>
</evidence>
<accession>A0ABS3L5I7</accession>
<dbReference type="InterPro" id="IPR012795">
    <property type="entry name" value="tRNA_Ile_lys_synt_N"/>
</dbReference>
<dbReference type="NCBIfam" id="TIGR02433">
    <property type="entry name" value="lysidine_TilS_C"/>
    <property type="match status" value="1"/>
</dbReference>
<evidence type="ECO:0000256" key="5">
    <source>
        <dbReference type="ARBA" id="ARBA00022741"/>
    </source>
</evidence>
<dbReference type="SUPFAM" id="SSF52402">
    <property type="entry name" value="Adenine nucleotide alpha hydrolases-like"/>
    <property type="match status" value="1"/>
</dbReference>
<reference evidence="10 11" key="1">
    <citation type="submission" date="2021-03" db="EMBL/GenBank/DDBJ databases">
        <title>Enterococcal diversity collection.</title>
        <authorList>
            <person name="Gilmore M.S."/>
            <person name="Schwartzman J."/>
            <person name="Van Tyne D."/>
            <person name="Martin M."/>
            <person name="Earl A.M."/>
            <person name="Manson A.L."/>
            <person name="Straub T."/>
            <person name="Salamzade R."/>
            <person name="Saavedra J."/>
            <person name="Lebreton F."/>
            <person name="Prichula J."/>
            <person name="Schaufler K."/>
            <person name="Gaca A."/>
            <person name="Sgardioli B."/>
            <person name="Wagenaar J."/>
            <person name="Strong T."/>
        </authorList>
    </citation>
    <scope>NUCLEOTIDE SEQUENCE [LARGE SCALE GENOMIC DNA]</scope>
    <source>
        <strain evidence="10 11">669A</strain>
    </source>
</reference>
<organism evidence="10 11">
    <name type="scientific">Candidatus Enterococcus moelleringii</name>
    <dbReference type="NCBI Taxonomy" id="2815325"/>
    <lineage>
        <taxon>Bacteria</taxon>
        <taxon>Bacillati</taxon>
        <taxon>Bacillota</taxon>
        <taxon>Bacilli</taxon>
        <taxon>Lactobacillales</taxon>
        <taxon>Enterococcaceae</taxon>
        <taxon>Enterococcus</taxon>
    </lineage>
</organism>
<sequence length="446" mass="51548">MEQKFVQMTPELQKAGRVLIAVSTGVDSMVLLRLMEKAQVRFGIEIGVVHVNHQLREESVEEAEFLQSYCQDKEIPYYEKVWEKPAKTGIEVQARKFRYAFFAEVMEQENYSLLLTAHHGDDQVETMLMRFARGGTLLGHAGIQRKRPFASGDLLRPLLPFAKQDIIAYAEDESVPYFEDTSNASLQYTRNRIRHQVLPVLKEENSQLLEHAQQFQQQLTWAEAGLRCALKENLNNIVYKANRWTFTKADLPAEKSLRYYFLTFLFEKFQQTTEHAVSQRQLLQLVHLLDHGAAQWSVDLAHGWQFSASYQTYALEKRSSRVQGEYALALGDSLALSENEHLSLRVKEKGDEEADYSVMLPATVNLPLVVRRRKDGDRIQLTETLRKKVSRYFIDQKVSQKEREQAWVVADASGEVVSVLPFVNSHLSISNETDRIHYILDYYLCY</sequence>
<dbReference type="InterPro" id="IPR012094">
    <property type="entry name" value="tRNA_Ile_lys_synt"/>
</dbReference>
<proteinExistence type="inferred from homology"/>
<keyword evidence="3 8" id="KW-0436">Ligase</keyword>